<evidence type="ECO:0000313" key="2">
    <source>
        <dbReference type="EMBL" id="RZR71949.1"/>
    </source>
</evidence>
<protein>
    <submittedName>
        <fullName evidence="1">Uncharacterized protein</fullName>
    </submittedName>
</protein>
<sequence length="104" mass="11284">MNNEVSQWVSPRESPVPVCRSRAQYSETTQTLVATHSRLRLRPRGLSNSFASPFGSPSAPPLSAKTRAKPVGRLDLLPSAPPASPSSCLGIFCRVFFEGVSRSR</sequence>
<proteinExistence type="predicted"/>
<name>A0A427AP58_ENSVE</name>
<dbReference type="Proteomes" id="UP000287651">
    <property type="component" value="Unassembled WGS sequence"/>
</dbReference>
<dbReference type="EMBL" id="KV875609">
    <property type="protein sequence ID" value="RZR71949.1"/>
    <property type="molecule type" value="Genomic_DNA"/>
</dbReference>
<dbReference type="EMBL" id="AMZH03001783">
    <property type="protein sequence ID" value="RRT77998.1"/>
    <property type="molecule type" value="Genomic_DNA"/>
</dbReference>
<reference evidence="1 3" key="1">
    <citation type="journal article" date="2014" name="Agronomy (Basel)">
        <title>A Draft Genome Sequence for Ensete ventricosum, the Drought-Tolerant Tree Against Hunger.</title>
        <authorList>
            <person name="Harrison J."/>
            <person name="Moore K.A."/>
            <person name="Paszkiewicz K."/>
            <person name="Jones T."/>
            <person name="Grant M."/>
            <person name="Ambacheew D."/>
            <person name="Muzemil S."/>
            <person name="Studholme D.J."/>
        </authorList>
    </citation>
    <scope>NUCLEOTIDE SEQUENCE [LARGE SCALE GENOMIC DNA]</scope>
</reference>
<accession>A0A427AP58</accession>
<reference evidence="1" key="3">
    <citation type="submission" date="2018-09" db="EMBL/GenBank/DDBJ databases">
        <authorList>
            <person name="Harrison J."/>
            <person name="Moore K.A."/>
            <person name="Paszkiewicz K."/>
            <person name="Jones T."/>
            <person name="Grant M."/>
            <person name="Ambacheew D."/>
            <person name="Muzemil S."/>
            <person name="Studholme D."/>
        </authorList>
    </citation>
    <scope>NUCLEOTIDE SEQUENCE</scope>
</reference>
<evidence type="ECO:0000313" key="3">
    <source>
        <dbReference type="Proteomes" id="UP000287651"/>
    </source>
</evidence>
<evidence type="ECO:0000313" key="1">
    <source>
        <dbReference type="EMBL" id="RRT77998.1"/>
    </source>
</evidence>
<organism evidence="1 3">
    <name type="scientific">Ensete ventricosum</name>
    <name type="common">Abyssinian banana</name>
    <name type="synonym">Musa ensete</name>
    <dbReference type="NCBI Taxonomy" id="4639"/>
    <lineage>
        <taxon>Eukaryota</taxon>
        <taxon>Viridiplantae</taxon>
        <taxon>Streptophyta</taxon>
        <taxon>Embryophyta</taxon>
        <taxon>Tracheophyta</taxon>
        <taxon>Spermatophyta</taxon>
        <taxon>Magnoliopsida</taxon>
        <taxon>Liliopsida</taxon>
        <taxon>Zingiberales</taxon>
        <taxon>Musaceae</taxon>
        <taxon>Ensete</taxon>
    </lineage>
</organism>
<reference evidence="2" key="2">
    <citation type="journal article" date="2018" name="Data Brief">
        <title>Genome sequence data from 17 accessions of Ensete ventricosum, a staple food crop for millions in Ethiopia.</title>
        <authorList>
            <person name="Yemataw Z."/>
            <person name="Muzemil S."/>
            <person name="Ambachew D."/>
            <person name="Tripathi L."/>
            <person name="Tesfaye K."/>
            <person name="Chala A."/>
            <person name="Farbos A."/>
            <person name="O'Neill P."/>
            <person name="Moore K."/>
            <person name="Grant M."/>
            <person name="Studholme D.J."/>
        </authorList>
    </citation>
    <scope>NUCLEOTIDE SEQUENCE [LARGE SCALE GENOMIC DNA]</scope>
    <source>
        <tissue evidence="2">Leaf</tissue>
    </source>
</reference>
<dbReference type="AlphaFoldDB" id="A0A427AP58"/>
<dbReference type="Proteomes" id="UP000290560">
    <property type="component" value="Unassembled WGS sequence"/>
</dbReference>
<gene>
    <name evidence="1" type="ORF">B296_00000307</name>
    <name evidence="2" type="ORF">BHM03_00008913</name>
</gene>